<evidence type="ECO:0000256" key="1">
    <source>
        <dbReference type="SAM" id="Phobius"/>
    </source>
</evidence>
<keyword evidence="1" id="KW-0472">Membrane</keyword>
<gene>
    <name evidence="2" type="ORF">ASPVEDRAFT_238650</name>
</gene>
<dbReference type="EMBL" id="KV878125">
    <property type="protein sequence ID" value="OJI96476.1"/>
    <property type="molecule type" value="Genomic_DNA"/>
</dbReference>
<protein>
    <submittedName>
        <fullName evidence="2">Uncharacterized protein</fullName>
    </submittedName>
</protein>
<dbReference type="VEuPathDB" id="FungiDB:ASPVEDRAFT_238650"/>
<evidence type="ECO:0000313" key="2">
    <source>
        <dbReference type="EMBL" id="OJI96476.1"/>
    </source>
</evidence>
<keyword evidence="3" id="KW-1185">Reference proteome</keyword>
<organism evidence="2 3">
    <name type="scientific">Aspergillus versicolor CBS 583.65</name>
    <dbReference type="NCBI Taxonomy" id="1036611"/>
    <lineage>
        <taxon>Eukaryota</taxon>
        <taxon>Fungi</taxon>
        <taxon>Dikarya</taxon>
        <taxon>Ascomycota</taxon>
        <taxon>Pezizomycotina</taxon>
        <taxon>Eurotiomycetes</taxon>
        <taxon>Eurotiomycetidae</taxon>
        <taxon>Eurotiales</taxon>
        <taxon>Aspergillaceae</taxon>
        <taxon>Aspergillus</taxon>
        <taxon>Aspergillus subgen. Nidulantes</taxon>
    </lineage>
</organism>
<dbReference type="AlphaFoldDB" id="A0A1L9P4Q4"/>
<dbReference type="Proteomes" id="UP000184073">
    <property type="component" value="Unassembled WGS sequence"/>
</dbReference>
<keyword evidence="1" id="KW-1133">Transmembrane helix</keyword>
<reference evidence="3" key="1">
    <citation type="journal article" date="2017" name="Genome Biol.">
        <title>Comparative genomics reveals high biological diversity and specific adaptations in the industrially and medically important fungal genus Aspergillus.</title>
        <authorList>
            <person name="de Vries R.P."/>
            <person name="Riley R."/>
            <person name="Wiebenga A."/>
            <person name="Aguilar-Osorio G."/>
            <person name="Amillis S."/>
            <person name="Uchima C.A."/>
            <person name="Anderluh G."/>
            <person name="Asadollahi M."/>
            <person name="Askin M."/>
            <person name="Barry K."/>
            <person name="Battaglia E."/>
            <person name="Bayram O."/>
            <person name="Benocci T."/>
            <person name="Braus-Stromeyer S.A."/>
            <person name="Caldana C."/>
            <person name="Canovas D."/>
            <person name="Cerqueira G.C."/>
            <person name="Chen F."/>
            <person name="Chen W."/>
            <person name="Choi C."/>
            <person name="Clum A."/>
            <person name="Dos Santos R.A."/>
            <person name="Damasio A.R."/>
            <person name="Diallinas G."/>
            <person name="Emri T."/>
            <person name="Fekete E."/>
            <person name="Flipphi M."/>
            <person name="Freyberg S."/>
            <person name="Gallo A."/>
            <person name="Gournas C."/>
            <person name="Habgood R."/>
            <person name="Hainaut M."/>
            <person name="Harispe M.L."/>
            <person name="Henrissat B."/>
            <person name="Hilden K.S."/>
            <person name="Hope R."/>
            <person name="Hossain A."/>
            <person name="Karabika E."/>
            <person name="Karaffa L."/>
            <person name="Karanyi Z."/>
            <person name="Krasevec N."/>
            <person name="Kuo A."/>
            <person name="Kusch H."/>
            <person name="LaButti K."/>
            <person name="Lagendijk E.L."/>
            <person name="Lapidus A."/>
            <person name="Levasseur A."/>
            <person name="Lindquist E."/>
            <person name="Lipzen A."/>
            <person name="Logrieco A.F."/>
            <person name="MacCabe A."/>
            <person name="Maekelae M.R."/>
            <person name="Malavazi I."/>
            <person name="Melin P."/>
            <person name="Meyer V."/>
            <person name="Mielnichuk N."/>
            <person name="Miskei M."/>
            <person name="Molnar A.P."/>
            <person name="Mule G."/>
            <person name="Ngan C.Y."/>
            <person name="Orejas M."/>
            <person name="Orosz E."/>
            <person name="Ouedraogo J.P."/>
            <person name="Overkamp K.M."/>
            <person name="Park H.-S."/>
            <person name="Perrone G."/>
            <person name="Piumi F."/>
            <person name="Punt P.J."/>
            <person name="Ram A.F."/>
            <person name="Ramon A."/>
            <person name="Rauscher S."/>
            <person name="Record E."/>
            <person name="Riano-Pachon D.M."/>
            <person name="Robert V."/>
            <person name="Roehrig J."/>
            <person name="Ruller R."/>
            <person name="Salamov A."/>
            <person name="Salih N.S."/>
            <person name="Samson R.A."/>
            <person name="Sandor E."/>
            <person name="Sanguinetti M."/>
            <person name="Schuetze T."/>
            <person name="Sepcic K."/>
            <person name="Shelest E."/>
            <person name="Sherlock G."/>
            <person name="Sophianopoulou V."/>
            <person name="Squina F.M."/>
            <person name="Sun H."/>
            <person name="Susca A."/>
            <person name="Todd R.B."/>
            <person name="Tsang A."/>
            <person name="Unkles S.E."/>
            <person name="van de Wiele N."/>
            <person name="van Rossen-Uffink D."/>
            <person name="Oliveira J.V."/>
            <person name="Vesth T.C."/>
            <person name="Visser J."/>
            <person name="Yu J.-H."/>
            <person name="Zhou M."/>
            <person name="Andersen M.R."/>
            <person name="Archer D.B."/>
            <person name="Baker S.E."/>
            <person name="Benoit I."/>
            <person name="Brakhage A.A."/>
            <person name="Braus G.H."/>
            <person name="Fischer R."/>
            <person name="Frisvad J.C."/>
            <person name="Goldman G.H."/>
            <person name="Houbraken J."/>
            <person name="Oakley B."/>
            <person name="Pocsi I."/>
            <person name="Scazzocchio C."/>
            <person name="Seiboth B."/>
            <person name="vanKuyk P.A."/>
            <person name="Wortman J."/>
            <person name="Dyer P.S."/>
            <person name="Grigoriev I.V."/>
        </authorList>
    </citation>
    <scope>NUCLEOTIDE SEQUENCE [LARGE SCALE GENOMIC DNA]</scope>
    <source>
        <strain evidence="3">CBS 583.65</strain>
    </source>
</reference>
<keyword evidence="1" id="KW-0812">Transmembrane</keyword>
<accession>A0A1L9P4Q4</accession>
<sequence>MVGDHMRIPAVVCFFYFIYSIYPFMVCGVIGVDCWELGGAISPTACTIRIEVQGKEIGRGNHRSSMLRANQP</sequence>
<proteinExistence type="predicted"/>
<evidence type="ECO:0000313" key="3">
    <source>
        <dbReference type="Proteomes" id="UP000184073"/>
    </source>
</evidence>
<feature type="transmembrane region" description="Helical" evidence="1">
    <location>
        <begin position="12"/>
        <end position="32"/>
    </location>
</feature>
<name>A0A1L9P4Q4_ASPVE</name>